<evidence type="ECO:0000256" key="2">
    <source>
        <dbReference type="ARBA" id="ARBA00005073"/>
    </source>
</evidence>
<sequence>MLWLKAFHIIFMVTWFAGLFYLPRLFVYHTEVTDEAGHQRFVTMERKLFAIMSIGMLGTLVCGVLMLMNNTAYMQMGWVHAKLGLALLLIGYHHWLIAPMKRFRTKTNTKSGRYYRLINEVPAFFLVTMVILAVVKPF</sequence>
<comment type="similarity">
    <text evidence="3 14 15">Belongs to the HemJ family.</text>
</comment>
<evidence type="ECO:0000256" key="5">
    <source>
        <dbReference type="ARBA" id="ARBA00022475"/>
    </source>
</evidence>
<evidence type="ECO:0000256" key="9">
    <source>
        <dbReference type="ARBA" id="ARBA00022989"/>
    </source>
</evidence>
<evidence type="ECO:0000256" key="7">
    <source>
        <dbReference type="ARBA" id="ARBA00022692"/>
    </source>
</evidence>
<evidence type="ECO:0000256" key="11">
    <source>
        <dbReference type="ARBA" id="ARBA00023004"/>
    </source>
</evidence>
<keyword evidence="7 14" id="KW-0812">Transmembrane</keyword>
<dbReference type="PANTHER" id="PTHR40255">
    <property type="entry name" value="UPF0093 MEMBRANE PROTEIN SLR1790"/>
    <property type="match status" value="1"/>
</dbReference>
<keyword evidence="11 14" id="KW-0408">Iron</keyword>
<dbReference type="AlphaFoldDB" id="A0A2T5MBB4"/>
<feature type="binding site" description="axial binding residue" evidence="14">
    <location>
        <position position="82"/>
    </location>
    <ligand>
        <name>heme</name>
        <dbReference type="ChEBI" id="CHEBI:30413"/>
    </ligand>
    <ligandPart>
        <name>Fe</name>
        <dbReference type="ChEBI" id="CHEBI:18248"/>
    </ligandPart>
</feature>
<organism evidence="16 17">
    <name type="scientific">Stenotrophobium rhamnosiphilum</name>
    <dbReference type="NCBI Taxonomy" id="2029166"/>
    <lineage>
        <taxon>Bacteria</taxon>
        <taxon>Pseudomonadati</taxon>
        <taxon>Pseudomonadota</taxon>
        <taxon>Gammaproteobacteria</taxon>
        <taxon>Nevskiales</taxon>
        <taxon>Nevskiaceae</taxon>
        <taxon>Stenotrophobium</taxon>
    </lineage>
</organism>
<evidence type="ECO:0000256" key="1">
    <source>
        <dbReference type="ARBA" id="ARBA00004651"/>
    </source>
</evidence>
<dbReference type="Pfam" id="PF03653">
    <property type="entry name" value="UPF0093"/>
    <property type="match status" value="1"/>
</dbReference>
<dbReference type="EC" id="1.3.99.-" evidence="14 15"/>
<evidence type="ECO:0000256" key="14">
    <source>
        <dbReference type="HAMAP-Rule" id="MF_02239"/>
    </source>
</evidence>
<evidence type="ECO:0000256" key="15">
    <source>
        <dbReference type="PIRNR" id="PIRNR004638"/>
    </source>
</evidence>
<dbReference type="InterPro" id="IPR005265">
    <property type="entry name" value="HemJ-like"/>
</dbReference>
<evidence type="ECO:0000256" key="12">
    <source>
        <dbReference type="ARBA" id="ARBA00023136"/>
    </source>
</evidence>
<evidence type="ECO:0000256" key="10">
    <source>
        <dbReference type="ARBA" id="ARBA00023002"/>
    </source>
</evidence>
<proteinExistence type="inferred from homology"/>
<dbReference type="EMBL" id="QANS01000008">
    <property type="protein sequence ID" value="PTU29043.1"/>
    <property type="molecule type" value="Genomic_DNA"/>
</dbReference>
<comment type="function">
    <text evidence="14 15">Catalyzes the oxidation of protoporphyrinogen IX to protoporphyrin IX.</text>
</comment>
<accession>A0A2T5MBB4</accession>
<dbReference type="Proteomes" id="UP000244248">
    <property type="component" value="Unassembled WGS sequence"/>
</dbReference>
<protein>
    <recommendedName>
        <fullName evidence="4 14">Protoporphyrinogen IX oxidase</fullName>
        <shortName evidence="14">PPO</shortName>
        <ecNumber evidence="14 15">1.3.99.-</ecNumber>
    </recommendedName>
</protein>
<keyword evidence="9 14" id="KW-1133">Transmembrane helix</keyword>
<keyword evidence="12 14" id="KW-0472">Membrane</keyword>
<dbReference type="GO" id="GO:0070818">
    <property type="term" value="F:protoporphyrinogen oxidase activity"/>
    <property type="evidence" value="ECO:0007669"/>
    <property type="project" value="UniProtKB-UniRule"/>
</dbReference>
<evidence type="ECO:0000256" key="13">
    <source>
        <dbReference type="ARBA" id="ARBA00048390"/>
    </source>
</evidence>
<evidence type="ECO:0000256" key="4">
    <source>
        <dbReference type="ARBA" id="ARBA00017504"/>
    </source>
</evidence>
<dbReference type="GO" id="GO:0006782">
    <property type="term" value="P:protoporphyrinogen IX biosynthetic process"/>
    <property type="evidence" value="ECO:0007669"/>
    <property type="project" value="UniProtKB-UniRule"/>
</dbReference>
<dbReference type="HAMAP" id="MF_02239">
    <property type="entry name" value="HemJ"/>
    <property type="match status" value="1"/>
</dbReference>
<evidence type="ECO:0000256" key="3">
    <source>
        <dbReference type="ARBA" id="ARBA00006501"/>
    </source>
</evidence>
<comment type="catalytic activity">
    <reaction evidence="13 14 15">
        <text>protoporphyrinogen IX + 3 A = protoporphyrin IX + 3 AH2</text>
        <dbReference type="Rhea" id="RHEA:62000"/>
        <dbReference type="ChEBI" id="CHEBI:13193"/>
        <dbReference type="ChEBI" id="CHEBI:17499"/>
        <dbReference type="ChEBI" id="CHEBI:57306"/>
        <dbReference type="ChEBI" id="CHEBI:57307"/>
    </reaction>
</comment>
<feature type="transmembrane region" description="Helical" evidence="14">
    <location>
        <begin position="79"/>
        <end position="97"/>
    </location>
</feature>
<feature type="transmembrane region" description="Helical" evidence="14">
    <location>
        <begin position="6"/>
        <end position="27"/>
    </location>
</feature>
<comment type="subunit">
    <text evidence="14">Homodimer.</text>
</comment>
<evidence type="ECO:0000256" key="6">
    <source>
        <dbReference type="ARBA" id="ARBA00022617"/>
    </source>
</evidence>
<reference evidence="16 17" key="1">
    <citation type="submission" date="2018-04" db="EMBL/GenBank/DDBJ databases">
        <title>Novel species isolated from glacier.</title>
        <authorList>
            <person name="Liu Q."/>
            <person name="Xin Y.-H."/>
        </authorList>
    </citation>
    <scope>NUCLEOTIDE SEQUENCE [LARGE SCALE GENOMIC DNA]</scope>
    <source>
        <strain evidence="16 17">GT1R17</strain>
    </source>
</reference>
<comment type="subcellular location">
    <subcellularLocation>
        <location evidence="1 14">Cell membrane</location>
        <topology evidence="1 14">Multi-pass membrane protein</topology>
    </subcellularLocation>
</comment>
<dbReference type="PIRSF" id="PIRSF004638">
    <property type="entry name" value="UCP004638"/>
    <property type="match status" value="1"/>
</dbReference>
<feature type="transmembrane region" description="Helical" evidence="14">
    <location>
        <begin position="48"/>
        <end position="67"/>
    </location>
</feature>
<dbReference type="GO" id="GO:0046872">
    <property type="term" value="F:metal ion binding"/>
    <property type="evidence" value="ECO:0007669"/>
    <property type="project" value="UniProtKB-UniRule"/>
</dbReference>
<comment type="pathway">
    <text evidence="2 14 15">Porphyrin-containing compound metabolism; protoporphyrin-IX biosynthesis; protoporphyrin-IX from protoporphyrinogen-IX: step 1/1.</text>
</comment>
<keyword evidence="5 14" id="KW-1003">Cell membrane</keyword>
<keyword evidence="8 14" id="KW-0479">Metal-binding</keyword>
<feature type="binding site" description="axial binding residue" evidence="14">
    <location>
        <position position="8"/>
    </location>
    <ligand>
        <name>heme</name>
        <dbReference type="ChEBI" id="CHEBI:30413"/>
    </ligand>
    <ligandPart>
        <name>Fe</name>
        <dbReference type="ChEBI" id="CHEBI:18248"/>
    </ligandPart>
</feature>
<evidence type="ECO:0000313" key="16">
    <source>
        <dbReference type="EMBL" id="PTU29043.1"/>
    </source>
</evidence>
<feature type="transmembrane region" description="Helical" evidence="14">
    <location>
        <begin position="117"/>
        <end position="135"/>
    </location>
</feature>
<evidence type="ECO:0000313" key="17">
    <source>
        <dbReference type="Proteomes" id="UP000244248"/>
    </source>
</evidence>
<gene>
    <name evidence="16" type="ORF">CJD38_16915</name>
</gene>
<dbReference type="PANTHER" id="PTHR40255:SF1">
    <property type="entry name" value="PROTOPORPHYRINOGEN IX OXIDASE"/>
    <property type="match status" value="1"/>
</dbReference>
<keyword evidence="17" id="KW-1185">Reference proteome</keyword>
<dbReference type="OrthoDB" id="9800824at2"/>
<evidence type="ECO:0000256" key="8">
    <source>
        <dbReference type="ARBA" id="ARBA00022723"/>
    </source>
</evidence>
<dbReference type="GO" id="GO:0005886">
    <property type="term" value="C:plasma membrane"/>
    <property type="evidence" value="ECO:0007669"/>
    <property type="project" value="UniProtKB-SubCell"/>
</dbReference>
<dbReference type="UniPathway" id="UPA00251">
    <property type="reaction ID" value="UER00324"/>
</dbReference>
<keyword evidence="6 14" id="KW-0349">Heme</keyword>
<name>A0A2T5MBB4_9GAMM</name>
<comment type="caution">
    <text evidence="16">The sequence shown here is derived from an EMBL/GenBank/DDBJ whole genome shotgun (WGS) entry which is preliminary data.</text>
</comment>
<comment type="cofactor">
    <cofactor evidence="14 15">
        <name>heme b</name>
        <dbReference type="ChEBI" id="CHEBI:60344"/>
    </cofactor>
    <text evidence="14 15">Binds 1 heme b (iron(II)-protoporphyrin IX) group per subunit.</text>
</comment>
<keyword evidence="10 14" id="KW-0560">Oxidoreductase</keyword>